<dbReference type="RefSeq" id="XP_007699923.1">
    <property type="nucleotide sequence ID" value="XM_007701733.1"/>
</dbReference>
<name>M2T428_COCSN</name>
<dbReference type="PANTHER" id="PTHR40627">
    <property type="entry name" value="INDOLE PRENYLTRANSFERASE TDIB-RELATED"/>
    <property type="match status" value="1"/>
</dbReference>
<sequence length="349" mass="38343">MGRAAGLSQRSSTSAWKSLLTLDGAPTGYSWNWNTSKAGCTPNVRYFVEPIGRDAGTELDLLNQQASCELLFCTWACSFLATLFDHDHAVYMTEAAHKGHLDTSMKLAIEFHDKEKAIKSYFFPRKFGQASLMPLEQWRMWADKLNLGCKSDCGAPAAAFTTPARTALDQFLATSPYGQNLTPISLAVENIALESSRLNFASAWHIMALGGVIASPEVEGLLDQLASLMKTINRLGDDFPEDAEAPAESDLETGLDFGEPSKAPKGYLYYFEIASGTAVPKINLFVPIRLDEGKGLQTYVSCLFMKGELDITTYLGTEAFYPGRFTSTVGPWLTKSSTQCCGDWYSSMW</sequence>
<dbReference type="OrthoDB" id="3354387at2759"/>
<dbReference type="GeneID" id="19132726"/>
<evidence type="ECO:0000256" key="2">
    <source>
        <dbReference type="ARBA" id="ARBA00022679"/>
    </source>
</evidence>
<protein>
    <submittedName>
        <fullName evidence="3">Uncharacterized protein</fullName>
    </submittedName>
</protein>
<evidence type="ECO:0000313" key="3">
    <source>
        <dbReference type="EMBL" id="EMD64006.1"/>
    </source>
</evidence>
<dbReference type="PANTHER" id="PTHR40627:SF4">
    <property type="entry name" value="PRENYLTRANSFERASE ASQH1-RELATED"/>
    <property type="match status" value="1"/>
</dbReference>
<dbReference type="GO" id="GO:0009820">
    <property type="term" value="P:alkaloid metabolic process"/>
    <property type="evidence" value="ECO:0007669"/>
    <property type="project" value="InterPro"/>
</dbReference>
<reference evidence="3 4" key="1">
    <citation type="journal article" date="2012" name="PLoS Pathog.">
        <title>Diverse lifestyles and strategies of plant pathogenesis encoded in the genomes of eighteen Dothideomycetes fungi.</title>
        <authorList>
            <person name="Ohm R.A."/>
            <person name="Feau N."/>
            <person name="Henrissat B."/>
            <person name="Schoch C.L."/>
            <person name="Horwitz B.A."/>
            <person name="Barry K.W."/>
            <person name="Condon B.J."/>
            <person name="Copeland A.C."/>
            <person name="Dhillon B."/>
            <person name="Glaser F."/>
            <person name="Hesse C.N."/>
            <person name="Kosti I."/>
            <person name="LaButti K."/>
            <person name="Lindquist E.A."/>
            <person name="Lucas S."/>
            <person name="Salamov A.A."/>
            <person name="Bradshaw R.E."/>
            <person name="Ciuffetti L."/>
            <person name="Hamelin R.C."/>
            <person name="Kema G.H.J."/>
            <person name="Lawrence C."/>
            <person name="Scott J.A."/>
            <person name="Spatafora J.W."/>
            <person name="Turgeon B.G."/>
            <person name="de Wit P.J.G.M."/>
            <person name="Zhong S."/>
            <person name="Goodwin S.B."/>
            <person name="Grigoriev I.V."/>
        </authorList>
    </citation>
    <scope>NUCLEOTIDE SEQUENCE [LARGE SCALE GENOMIC DNA]</scope>
    <source>
        <strain evidence="4">ND90Pr / ATCC 201652</strain>
    </source>
</reference>
<comment type="similarity">
    <text evidence="1">Belongs to the tryptophan dimethylallyltransferase family.</text>
</comment>
<dbReference type="GO" id="GO:0004659">
    <property type="term" value="F:prenyltransferase activity"/>
    <property type="evidence" value="ECO:0007669"/>
    <property type="project" value="TreeGrafter"/>
</dbReference>
<dbReference type="OMA" id="MPLEQWR"/>
<evidence type="ECO:0000313" key="4">
    <source>
        <dbReference type="Proteomes" id="UP000016934"/>
    </source>
</evidence>
<dbReference type="KEGG" id="bsc:COCSADRAFT_171087"/>
<dbReference type="EMBL" id="KB445643">
    <property type="protein sequence ID" value="EMD64006.1"/>
    <property type="molecule type" value="Genomic_DNA"/>
</dbReference>
<dbReference type="Pfam" id="PF11991">
    <property type="entry name" value="Trp_DMAT"/>
    <property type="match status" value="1"/>
</dbReference>
<dbReference type="AlphaFoldDB" id="M2T428"/>
<organism evidence="3 4">
    <name type="scientific">Cochliobolus sativus (strain ND90Pr / ATCC 201652)</name>
    <name type="common">Common root rot and spot blotch fungus</name>
    <name type="synonym">Bipolaris sorokiniana</name>
    <dbReference type="NCBI Taxonomy" id="665912"/>
    <lineage>
        <taxon>Eukaryota</taxon>
        <taxon>Fungi</taxon>
        <taxon>Dikarya</taxon>
        <taxon>Ascomycota</taxon>
        <taxon>Pezizomycotina</taxon>
        <taxon>Dothideomycetes</taxon>
        <taxon>Pleosporomycetidae</taxon>
        <taxon>Pleosporales</taxon>
        <taxon>Pleosporineae</taxon>
        <taxon>Pleosporaceae</taxon>
        <taxon>Bipolaris</taxon>
    </lineage>
</organism>
<proteinExistence type="inferred from homology"/>
<dbReference type="Proteomes" id="UP000016934">
    <property type="component" value="Unassembled WGS sequence"/>
</dbReference>
<reference evidence="4" key="2">
    <citation type="journal article" date="2013" name="PLoS Genet.">
        <title>Comparative genome structure, secondary metabolite, and effector coding capacity across Cochliobolus pathogens.</title>
        <authorList>
            <person name="Condon B.J."/>
            <person name="Leng Y."/>
            <person name="Wu D."/>
            <person name="Bushley K.E."/>
            <person name="Ohm R.A."/>
            <person name="Otillar R."/>
            <person name="Martin J."/>
            <person name="Schackwitz W."/>
            <person name="Grimwood J."/>
            <person name="MohdZainudin N."/>
            <person name="Xue C."/>
            <person name="Wang R."/>
            <person name="Manning V.A."/>
            <person name="Dhillon B."/>
            <person name="Tu Z.J."/>
            <person name="Steffenson B.J."/>
            <person name="Salamov A."/>
            <person name="Sun H."/>
            <person name="Lowry S."/>
            <person name="LaButti K."/>
            <person name="Han J."/>
            <person name="Copeland A."/>
            <person name="Lindquist E."/>
            <person name="Barry K."/>
            <person name="Schmutz J."/>
            <person name="Baker S.E."/>
            <person name="Ciuffetti L.M."/>
            <person name="Grigoriev I.V."/>
            <person name="Zhong S."/>
            <person name="Turgeon B.G."/>
        </authorList>
    </citation>
    <scope>NUCLEOTIDE SEQUENCE [LARGE SCALE GENOMIC DNA]</scope>
    <source>
        <strain evidence="4">ND90Pr / ATCC 201652</strain>
    </source>
</reference>
<dbReference type="HOGENOM" id="CLU_037431_2_0_1"/>
<dbReference type="eggNOG" id="ENOG502S2XP">
    <property type="taxonomic scope" value="Eukaryota"/>
</dbReference>
<evidence type="ECO:0000256" key="1">
    <source>
        <dbReference type="ARBA" id="ARBA00010209"/>
    </source>
</evidence>
<accession>M2T428</accession>
<dbReference type="InterPro" id="IPR017795">
    <property type="entry name" value="ABBA_NscD-like"/>
</dbReference>
<keyword evidence="2" id="KW-0808">Transferase</keyword>
<gene>
    <name evidence="3" type="ORF">COCSADRAFT_171087</name>
</gene>
<keyword evidence="4" id="KW-1185">Reference proteome</keyword>